<dbReference type="CDD" id="cd05296">
    <property type="entry name" value="GH4_P_beta_glucosidase"/>
    <property type="match status" value="1"/>
</dbReference>
<evidence type="ECO:0000256" key="10">
    <source>
        <dbReference type="RuleBase" id="RU361152"/>
    </source>
</evidence>
<keyword evidence="8" id="KW-0533">Nickel</keyword>
<dbReference type="GO" id="GO:0016616">
    <property type="term" value="F:oxidoreductase activity, acting on the CH-OH group of donors, NAD or NADP as acceptor"/>
    <property type="evidence" value="ECO:0007669"/>
    <property type="project" value="InterPro"/>
</dbReference>
<evidence type="ECO:0000256" key="7">
    <source>
        <dbReference type="PIRSR" id="PIRSR601088-2"/>
    </source>
</evidence>
<dbReference type="eggNOG" id="COG1486">
    <property type="taxonomic scope" value="Bacteria"/>
</dbReference>
<dbReference type="InterPro" id="IPR015955">
    <property type="entry name" value="Lactate_DH/Glyco_Ohase_4_C"/>
</dbReference>
<feature type="binding site" evidence="7">
    <location>
        <position position="150"/>
    </location>
    <ligand>
        <name>substrate</name>
    </ligand>
</feature>
<dbReference type="Gene3D" id="3.40.50.720">
    <property type="entry name" value="NAD(P)-binding Rossmann-like Domain"/>
    <property type="match status" value="1"/>
</dbReference>
<evidence type="ECO:0000256" key="3">
    <source>
        <dbReference type="ARBA" id="ARBA00022801"/>
    </source>
</evidence>
<comment type="caution">
    <text evidence="12">The sequence shown here is derived from an EMBL/GenBank/DDBJ whole genome shotgun (WGS) entry which is preliminary data.</text>
</comment>
<evidence type="ECO:0000259" key="11">
    <source>
        <dbReference type="Pfam" id="PF11975"/>
    </source>
</evidence>
<dbReference type="OrthoDB" id="9808275at2"/>
<keyword evidence="8" id="KW-0170">Cobalt</keyword>
<dbReference type="PRINTS" id="PR00732">
    <property type="entry name" value="GLHYDRLASE4"/>
</dbReference>
<organism evidence="12 13">
    <name type="scientific">Holdemania filiformis DSM 12042</name>
    <dbReference type="NCBI Taxonomy" id="545696"/>
    <lineage>
        <taxon>Bacteria</taxon>
        <taxon>Bacillati</taxon>
        <taxon>Bacillota</taxon>
        <taxon>Erysipelotrichia</taxon>
        <taxon>Erysipelotrichales</taxon>
        <taxon>Erysipelotrichaceae</taxon>
        <taxon>Holdemania</taxon>
    </lineage>
</organism>
<sequence length="442" mass="49974">MKKGIKIVTIGGGSSYTPELIEGLIKRQATLPVRELWLVDIEEGQEKLKIIAALAERMVKKAKAPIEIHATLDRKEALKDADFVTTQFRVGQLNARDKDEKIPLRYGVLGQETNGPGGLFKALRTIPVLFEIIEDCKQQCPNAWIISFTNPAGLNAEAVLRYSGWKRFIGLCNSPTVIGHRIAGLMGIPNEDLRIDFAGLNHMVFGLHVYNRGVDITSQVIEVLCQYNEGKEFDKRFENLPYTPDFMRALHCIPSPYLRYYFFKDEMLKHAQADAERGENRAQVVMRVEKELFEKYADIHLDVKPKELEQRGGAYYSDAACSLIDSLYNDRRDIQVVNTLNQGGCSSFADDEVVEISSVITREGPRPLTVGRLPIHIEGIVRQIKSFERLTAQAALNHDYATALMAMTINPQVMDENIARQILDEMLKAHRQYLPGWTIPEV</sequence>
<keyword evidence="4 10" id="KW-0520">NAD</keyword>
<evidence type="ECO:0000313" key="12">
    <source>
        <dbReference type="EMBL" id="EEF66973.1"/>
    </source>
</evidence>
<dbReference type="Pfam" id="PF11975">
    <property type="entry name" value="Glyco_hydro_4C"/>
    <property type="match status" value="1"/>
</dbReference>
<keyword evidence="3 10" id="KW-0378">Hydrolase</keyword>
<dbReference type="Pfam" id="PF02056">
    <property type="entry name" value="Glyco_hydro_4"/>
    <property type="match status" value="1"/>
</dbReference>
<dbReference type="AlphaFoldDB" id="B9YAK7"/>
<dbReference type="STRING" id="545696.HOLDEFILI_02864"/>
<dbReference type="GO" id="GO:0008706">
    <property type="term" value="F:6-phospho-beta-glucosidase activity"/>
    <property type="evidence" value="ECO:0007669"/>
    <property type="project" value="UniProtKB-EC"/>
</dbReference>
<dbReference type="Gene3D" id="3.90.110.10">
    <property type="entry name" value="Lactate dehydrogenase/glycoside hydrolase, family 4, C-terminal"/>
    <property type="match status" value="1"/>
</dbReference>
<evidence type="ECO:0000313" key="13">
    <source>
        <dbReference type="Proteomes" id="UP000005950"/>
    </source>
</evidence>
<evidence type="ECO:0000256" key="5">
    <source>
        <dbReference type="ARBA" id="ARBA00023211"/>
    </source>
</evidence>
<feature type="domain" description="Glycosyl hydrolase family 4 C-terminal" evidence="11">
    <location>
        <begin position="197"/>
        <end position="413"/>
    </location>
</feature>
<dbReference type="HOGENOM" id="CLU_045951_0_1_9"/>
<feature type="binding site" evidence="7">
    <location>
        <position position="96"/>
    </location>
    <ligand>
        <name>substrate</name>
    </ligand>
</feature>
<comment type="similarity">
    <text evidence="1 10">Belongs to the glycosyl hydrolase 4 family.</text>
</comment>
<keyword evidence="6 10" id="KW-0326">Glycosidase</keyword>
<evidence type="ECO:0000256" key="4">
    <source>
        <dbReference type="ARBA" id="ARBA00023027"/>
    </source>
</evidence>
<dbReference type="PANTHER" id="PTHR32092">
    <property type="entry name" value="6-PHOSPHO-BETA-GLUCOSIDASE-RELATED"/>
    <property type="match status" value="1"/>
</dbReference>
<protein>
    <submittedName>
        <fullName evidence="12">Putative 6-phospho-beta-glucosidase</fullName>
        <ecNumber evidence="12">3.2.1.86</ecNumber>
    </submittedName>
</protein>
<reference evidence="12 13" key="2">
    <citation type="submission" date="2009-02" db="EMBL/GenBank/DDBJ databases">
        <title>Draft genome sequence of Holdemania filiformis DSM 12042.</title>
        <authorList>
            <person name="Sudarsanam P."/>
            <person name="Ley R."/>
            <person name="Guruge J."/>
            <person name="Turnbaugh P.J."/>
            <person name="Mahowald M."/>
            <person name="Liep D."/>
            <person name="Gordon J."/>
        </authorList>
    </citation>
    <scope>NUCLEOTIDE SEQUENCE [LARGE SCALE GENOMIC DNA]</scope>
    <source>
        <strain evidence="12 13">DSM 12042</strain>
    </source>
</reference>
<evidence type="ECO:0000256" key="8">
    <source>
        <dbReference type="PIRSR" id="PIRSR601088-3"/>
    </source>
</evidence>
<dbReference type="EC" id="3.2.1.86" evidence="12"/>
<reference evidence="12 13" key="1">
    <citation type="submission" date="2008-12" db="EMBL/GenBank/DDBJ databases">
        <authorList>
            <person name="Fulton L."/>
            <person name="Clifton S."/>
            <person name="Fulton B."/>
            <person name="Xu J."/>
            <person name="Minx P."/>
            <person name="Pepin K.H."/>
            <person name="Johnson M."/>
            <person name="Bhonagiri V."/>
            <person name="Nash W.E."/>
            <person name="Mardis E.R."/>
            <person name="Wilson R.K."/>
        </authorList>
    </citation>
    <scope>NUCLEOTIDE SEQUENCE [LARGE SCALE GENOMIC DNA]</scope>
    <source>
        <strain evidence="12 13">DSM 12042</strain>
    </source>
</reference>
<evidence type="ECO:0000256" key="6">
    <source>
        <dbReference type="ARBA" id="ARBA00023295"/>
    </source>
</evidence>
<proteinExistence type="inferred from homology"/>
<evidence type="ECO:0000256" key="9">
    <source>
        <dbReference type="PIRSR" id="PIRSR601088-4"/>
    </source>
</evidence>
<dbReference type="GO" id="GO:0005975">
    <property type="term" value="P:carbohydrate metabolic process"/>
    <property type="evidence" value="ECO:0007669"/>
    <property type="project" value="InterPro"/>
</dbReference>
<name>B9YAK7_9FIRM</name>
<dbReference type="EMBL" id="ACCF01000183">
    <property type="protein sequence ID" value="EEF66973.1"/>
    <property type="molecule type" value="Genomic_DNA"/>
</dbReference>
<feature type="site" description="Increases basicity of active site Tyr" evidence="9">
    <location>
        <position position="112"/>
    </location>
</feature>
<feature type="binding site" evidence="8">
    <location>
        <position position="202"/>
    </location>
    <ligand>
        <name>Mn(2+)</name>
        <dbReference type="ChEBI" id="CHEBI:29035"/>
    </ligand>
</feature>
<comment type="cofactor">
    <cofactor evidence="10">
        <name>NAD(+)</name>
        <dbReference type="ChEBI" id="CHEBI:57540"/>
    </cofactor>
    <text evidence="10">Binds 1 NAD(+) per subunit.</text>
</comment>
<dbReference type="SUPFAM" id="SSF51735">
    <property type="entry name" value="NAD(P)-binding Rossmann-fold domains"/>
    <property type="match status" value="1"/>
</dbReference>
<dbReference type="InterPro" id="IPR022616">
    <property type="entry name" value="Glyco_hydro_4_C"/>
</dbReference>
<dbReference type="SUPFAM" id="SSF56327">
    <property type="entry name" value="LDH C-terminal domain-like"/>
    <property type="match status" value="1"/>
</dbReference>
<keyword evidence="2 8" id="KW-0479">Metal-binding</keyword>
<dbReference type="PANTHER" id="PTHR32092:SF5">
    <property type="entry name" value="6-PHOSPHO-BETA-GLUCOSIDASE"/>
    <property type="match status" value="1"/>
</dbReference>
<dbReference type="Proteomes" id="UP000005950">
    <property type="component" value="Unassembled WGS sequence"/>
</dbReference>
<gene>
    <name evidence="12" type="ORF">HOLDEFILI_02864</name>
</gene>
<accession>B9YAK7</accession>
<dbReference type="InterPro" id="IPR036291">
    <property type="entry name" value="NAD(P)-bd_dom_sf"/>
</dbReference>
<feature type="binding site" evidence="8">
    <location>
        <position position="172"/>
    </location>
    <ligand>
        <name>Mn(2+)</name>
        <dbReference type="ChEBI" id="CHEBI:29035"/>
    </ligand>
</feature>
<evidence type="ECO:0000256" key="1">
    <source>
        <dbReference type="ARBA" id="ARBA00010141"/>
    </source>
</evidence>
<keyword evidence="8" id="KW-0408">Iron</keyword>
<dbReference type="GO" id="GO:0046872">
    <property type="term" value="F:metal ion binding"/>
    <property type="evidence" value="ECO:0007669"/>
    <property type="project" value="UniProtKB-KW"/>
</dbReference>
<evidence type="ECO:0000256" key="2">
    <source>
        <dbReference type="ARBA" id="ARBA00022723"/>
    </source>
</evidence>
<keyword evidence="5 8" id="KW-0464">Manganese</keyword>
<dbReference type="RefSeq" id="WP_006060029.1">
    <property type="nucleotide sequence ID" value="NZ_GG657559.1"/>
</dbReference>
<dbReference type="InterPro" id="IPR001088">
    <property type="entry name" value="Glyco_hydro_4"/>
</dbReference>